<reference evidence="1 2" key="1">
    <citation type="submission" date="2020-08" db="EMBL/GenBank/DDBJ databases">
        <title>Genomic Encyclopedia of Type Strains, Phase III (KMG-III): the genomes of soil and plant-associated and newly described type strains.</title>
        <authorList>
            <person name="Whitman W."/>
        </authorList>
    </citation>
    <scope>NUCLEOTIDE SEQUENCE [LARGE SCALE GENOMIC DNA]</scope>
    <source>
        <strain evidence="1 2">CECT 8799</strain>
    </source>
</reference>
<dbReference type="SUPFAM" id="SSF54285">
    <property type="entry name" value="MoaD/ThiS"/>
    <property type="match status" value="1"/>
</dbReference>
<dbReference type="InterPro" id="IPR016155">
    <property type="entry name" value="Mopterin_synth/thiamin_S_b"/>
</dbReference>
<dbReference type="Proteomes" id="UP000535937">
    <property type="component" value="Unassembled WGS sequence"/>
</dbReference>
<dbReference type="AlphaFoldDB" id="A0A7W4WG99"/>
<comment type="caution">
    <text evidence="1">The sequence shown here is derived from an EMBL/GenBank/DDBJ whole genome shotgun (WGS) entry which is preliminary data.</text>
</comment>
<dbReference type="PANTHER" id="PTHR34472">
    <property type="entry name" value="SULFUR CARRIER PROTEIN THIS"/>
    <property type="match status" value="1"/>
</dbReference>
<evidence type="ECO:0000313" key="1">
    <source>
        <dbReference type="EMBL" id="MBB3063660.1"/>
    </source>
</evidence>
<dbReference type="NCBIfam" id="TIGR01683">
    <property type="entry name" value="thiS"/>
    <property type="match status" value="1"/>
</dbReference>
<keyword evidence="2" id="KW-1185">Reference proteome</keyword>
<dbReference type="RefSeq" id="WP_183464026.1">
    <property type="nucleotide sequence ID" value="NZ_JACHWZ010000044.1"/>
</dbReference>
<dbReference type="Pfam" id="PF02597">
    <property type="entry name" value="ThiS"/>
    <property type="match status" value="1"/>
</dbReference>
<dbReference type="PANTHER" id="PTHR34472:SF1">
    <property type="entry name" value="SULFUR CARRIER PROTEIN THIS"/>
    <property type="match status" value="1"/>
</dbReference>
<accession>A0A7W4WG99</accession>
<dbReference type="Gene3D" id="3.10.20.30">
    <property type="match status" value="1"/>
</dbReference>
<dbReference type="CDD" id="cd00565">
    <property type="entry name" value="Ubl_ThiS"/>
    <property type="match status" value="1"/>
</dbReference>
<dbReference type="InterPro" id="IPR010035">
    <property type="entry name" value="Thi_S"/>
</dbReference>
<dbReference type="EMBL" id="JACHWZ010000044">
    <property type="protein sequence ID" value="MBB3063660.1"/>
    <property type="molecule type" value="Genomic_DNA"/>
</dbReference>
<dbReference type="InterPro" id="IPR012675">
    <property type="entry name" value="Beta-grasp_dom_sf"/>
</dbReference>
<name>A0A7W4WG99_9GAMM</name>
<protein>
    <submittedName>
        <fullName evidence="1">Sulfur carrier protein</fullName>
    </submittedName>
</protein>
<sequence>MQVVVNGQVEKLERPTDLSSLLQQLGYSGEAFAVALNGDFVPRANYGETRLNDGDALDIVAPVVGG</sequence>
<evidence type="ECO:0000313" key="2">
    <source>
        <dbReference type="Proteomes" id="UP000535937"/>
    </source>
</evidence>
<gene>
    <name evidence="1" type="ORF">FHS09_004525</name>
</gene>
<proteinExistence type="predicted"/>
<dbReference type="InterPro" id="IPR003749">
    <property type="entry name" value="ThiS/MoaD-like"/>
</dbReference>
<organism evidence="1 2">
    <name type="scientific">Microbulbifer rhizosphaerae</name>
    <dbReference type="NCBI Taxonomy" id="1562603"/>
    <lineage>
        <taxon>Bacteria</taxon>
        <taxon>Pseudomonadati</taxon>
        <taxon>Pseudomonadota</taxon>
        <taxon>Gammaproteobacteria</taxon>
        <taxon>Cellvibrionales</taxon>
        <taxon>Microbulbiferaceae</taxon>
        <taxon>Microbulbifer</taxon>
    </lineage>
</organism>